<dbReference type="GO" id="GO:0070025">
    <property type="term" value="F:carbon monoxide binding"/>
    <property type="evidence" value="ECO:0007669"/>
    <property type="project" value="TreeGrafter"/>
</dbReference>
<dbReference type="Gene3D" id="6.10.20.100">
    <property type="match status" value="1"/>
</dbReference>
<dbReference type="GO" id="GO:0005506">
    <property type="term" value="F:iron ion binding"/>
    <property type="evidence" value="ECO:0007669"/>
    <property type="project" value="TreeGrafter"/>
</dbReference>
<dbReference type="OrthoDB" id="9770424at2"/>
<dbReference type="Pfam" id="PF01924">
    <property type="entry name" value="HypD"/>
    <property type="match status" value="1"/>
</dbReference>
<dbReference type="AlphaFoldDB" id="A0A2U1FI32"/>
<protein>
    <submittedName>
        <fullName evidence="4">Hydrogenase expression/formation protein HypD</fullName>
    </submittedName>
</protein>
<evidence type="ECO:0000256" key="2">
    <source>
        <dbReference type="ARBA" id="ARBA00022723"/>
    </source>
</evidence>
<dbReference type="GO" id="GO:0051604">
    <property type="term" value="P:protein maturation"/>
    <property type="evidence" value="ECO:0007669"/>
    <property type="project" value="TreeGrafter"/>
</dbReference>
<dbReference type="RefSeq" id="WP_116707548.1">
    <property type="nucleotide sequence ID" value="NZ_QEKW01000003.1"/>
</dbReference>
<reference evidence="4 5" key="1">
    <citation type="submission" date="2018-04" db="EMBL/GenBank/DDBJ databases">
        <title>Genomic Encyclopedia of Type Strains, Phase IV (KMG-IV): sequencing the most valuable type-strain genomes for metagenomic binning, comparative biology and taxonomic classification.</title>
        <authorList>
            <person name="Goeker M."/>
        </authorList>
    </citation>
    <scope>NUCLEOTIDE SEQUENCE [LARGE SCALE GENOMIC DNA]</scope>
    <source>
        <strain evidence="4 5">DSM 45771</strain>
    </source>
</reference>
<dbReference type="EMBL" id="QEKW01000003">
    <property type="protein sequence ID" value="PVZ11842.1"/>
    <property type="molecule type" value="Genomic_DNA"/>
</dbReference>
<dbReference type="PANTHER" id="PTHR30149:SF0">
    <property type="entry name" value="HYDROGENASE MATURATION FACTOR HYPD"/>
    <property type="match status" value="1"/>
</dbReference>
<comment type="similarity">
    <text evidence="1">Belongs to the HypD family.</text>
</comment>
<accession>A0A2U1FI32</accession>
<dbReference type="NCBIfam" id="TIGR00075">
    <property type="entry name" value="hypD"/>
    <property type="match status" value="1"/>
</dbReference>
<keyword evidence="3" id="KW-0408">Iron</keyword>
<proteinExistence type="inferred from homology"/>
<evidence type="ECO:0000256" key="1">
    <source>
        <dbReference type="ARBA" id="ARBA00007888"/>
    </source>
</evidence>
<dbReference type="Proteomes" id="UP000245639">
    <property type="component" value="Unassembled WGS sequence"/>
</dbReference>
<gene>
    <name evidence="4" type="ORF">C8D89_103172</name>
</gene>
<evidence type="ECO:0000256" key="3">
    <source>
        <dbReference type="ARBA" id="ARBA00023004"/>
    </source>
</evidence>
<evidence type="ECO:0000313" key="5">
    <source>
        <dbReference type="Proteomes" id="UP000245639"/>
    </source>
</evidence>
<organism evidence="4 5">
    <name type="scientific">Actinomycetospora cinnamomea</name>
    <dbReference type="NCBI Taxonomy" id="663609"/>
    <lineage>
        <taxon>Bacteria</taxon>
        <taxon>Bacillati</taxon>
        <taxon>Actinomycetota</taxon>
        <taxon>Actinomycetes</taxon>
        <taxon>Pseudonocardiales</taxon>
        <taxon>Pseudonocardiaceae</taxon>
        <taxon>Actinomycetospora</taxon>
    </lineage>
</organism>
<evidence type="ECO:0000313" key="4">
    <source>
        <dbReference type="EMBL" id="PVZ11842.1"/>
    </source>
</evidence>
<keyword evidence="5" id="KW-1185">Reference proteome</keyword>
<dbReference type="InterPro" id="IPR042244">
    <property type="entry name" value="HypD_2_sf"/>
</dbReference>
<keyword evidence="2" id="KW-0479">Metal-binding</keyword>
<name>A0A2U1FI32_9PSEU</name>
<sequence length="386" mass="42425">MRFVDEFRDADTARALATRIAALCEPGRRYAFMEVCGGHTHTIYKHGLEDHLPESIRLVHGPGCPVCVLPMGRVDDAVAIAEQPDVIMTAFGDMMRVPGGRGSFFDAKAAGADIRMVYSPLDALKIARNTPDKHVVFMAIGFETTAPSTAMTVLRAAREGIENFSVFCNHVTIIPAIKAILDSPDLRLDGFLGPGHVSTVIGCRPYEFIARRHGQPLVVAGFEPLDILQAVHQLMRQRREGRCEVENQYSRVVPWQGNRRALEVIGEVMELRPWFEWRGLGFISQSAMQVRDAYAAFDAERRFAVPGVRVADPKACQCGEVLKGVLEPWECKVFGTACTPETPIGTCMVSSEGACAAYYNFGRFSRSRVRAGSAGPTPLADPVVLR</sequence>
<dbReference type="PIRSF" id="PIRSF005622">
    <property type="entry name" value="Hydrgn_mat_hypD"/>
    <property type="match status" value="1"/>
</dbReference>
<dbReference type="InterPro" id="IPR002780">
    <property type="entry name" value="Hyd_form_HypD"/>
</dbReference>
<dbReference type="PANTHER" id="PTHR30149">
    <property type="entry name" value="HYDROGENASE PROTEIN ASSEMBLY PROTEIN HYPD"/>
    <property type="match status" value="1"/>
</dbReference>
<dbReference type="GO" id="GO:0051539">
    <property type="term" value="F:4 iron, 4 sulfur cluster binding"/>
    <property type="evidence" value="ECO:0007669"/>
    <property type="project" value="TreeGrafter"/>
</dbReference>
<comment type="caution">
    <text evidence="4">The sequence shown here is derived from an EMBL/GenBank/DDBJ whole genome shotgun (WGS) entry which is preliminary data.</text>
</comment>
<dbReference type="InterPro" id="IPR042243">
    <property type="entry name" value="HypD_1"/>
</dbReference>
<dbReference type="Gene3D" id="3.40.50.11750">
    <property type="entry name" value="HypD, alpha/beta domain 1"/>
    <property type="match status" value="2"/>
</dbReference>